<evidence type="ECO:0000256" key="12">
    <source>
        <dbReference type="ARBA" id="ARBA00023317"/>
    </source>
</evidence>
<dbReference type="AlphaFoldDB" id="W0SC16"/>
<dbReference type="EMBL" id="AP012547">
    <property type="protein sequence ID" value="BAO28576.1"/>
    <property type="molecule type" value="Genomic_DNA"/>
</dbReference>
<proteinExistence type="inferred from homology"/>
<dbReference type="InterPro" id="IPR018209">
    <property type="entry name" value="Pyrv_Knase_AS"/>
</dbReference>
<dbReference type="FunFam" id="2.40.33.10:FF:000001">
    <property type="entry name" value="Pyruvate kinase"/>
    <property type="match status" value="1"/>
</dbReference>
<name>W0SC16_9PROT</name>
<evidence type="ECO:0000256" key="5">
    <source>
        <dbReference type="ARBA" id="ARBA00022679"/>
    </source>
</evidence>
<comment type="pathway">
    <text evidence="2 14">Carbohydrate degradation; glycolysis; pyruvate from D-glyceraldehyde 3-phosphate: step 5/5.</text>
</comment>
<gene>
    <name evidence="17" type="ORF">SUTH_00766</name>
</gene>
<evidence type="ECO:0000256" key="4">
    <source>
        <dbReference type="ARBA" id="ARBA00012142"/>
    </source>
</evidence>
<feature type="domain" description="Pyruvate kinase barrel" evidence="15">
    <location>
        <begin position="5"/>
        <end position="325"/>
    </location>
</feature>
<dbReference type="GO" id="GO:0030955">
    <property type="term" value="F:potassium ion binding"/>
    <property type="evidence" value="ECO:0007669"/>
    <property type="project" value="UniProtKB-UniRule"/>
</dbReference>
<dbReference type="InterPro" id="IPR011037">
    <property type="entry name" value="Pyrv_Knase-like_insert_dom_sf"/>
</dbReference>
<dbReference type="InterPro" id="IPR015795">
    <property type="entry name" value="Pyrv_Knase_C"/>
</dbReference>
<evidence type="ECO:0000256" key="8">
    <source>
        <dbReference type="ARBA" id="ARBA00022777"/>
    </source>
</evidence>
<dbReference type="GO" id="GO:0005524">
    <property type="term" value="F:ATP binding"/>
    <property type="evidence" value="ECO:0007669"/>
    <property type="project" value="UniProtKB-KW"/>
</dbReference>
<keyword evidence="18" id="KW-1185">Reference proteome</keyword>
<evidence type="ECO:0000256" key="2">
    <source>
        <dbReference type="ARBA" id="ARBA00004997"/>
    </source>
</evidence>
<dbReference type="InterPro" id="IPR036918">
    <property type="entry name" value="Pyrv_Knase_C_sf"/>
</dbReference>
<dbReference type="InterPro" id="IPR015813">
    <property type="entry name" value="Pyrv/PenolPyrv_kinase-like_dom"/>
</dbReference>
<dbReference type="NCBIfam" id="NF004491">
    <property type="entry name" value="PRK05826.1"/>
    <property type="match status" value="1"/>
</dbReference>
<dbReference type="SUPFAM" id="SSF52935">
    <property type="entry name" value="PK C-terminal domain-like"/>
    <property type="match status" value="1"/>
</dbReference>
<dbReference type="NCBIfam" id="NF004978">
    <property type="entry name" value="PRK06354.1"/>
    <property type="match status" value="1"/>
</dbReference>
<reference evidence="17 18" key="1">
    <citation type="journal article" date="2014" name="Syst. Appl. Microbiol.">
        <title>Complete genomes of freshwater sulfur oxidizers Sulfuricella denitrificans skB26 and Sulfuritalea hydrogenivorans sk43H: genetic insights into the sulfur oxidation pathway of betaproteobacteria.</title>
        <authorList>
            <person name="Watanabe T."/>
            <person name="Kojima H."/>
            <person name="Fukui M."/>
        </authorList>
    </citation>
    <scope>NUCLEOTIDE SEQUENCE [LARGE SCALE GENOMIC DNA]</scope>
    <source>
        <strain evidence="17">DSM22779</strain>
    </source>
</reference>
<dbReference type="RefSeq" id="WP_041097218.1">
    <property type="nucleotide sequence ID" value="NZ_AP012547.1"/>
</dbReference>
<evidence type="ECO:0000256" key="1">
    <source>
        <dbReference type="ARBA" id="ARBA00001958"/>
    </source>
</evidence>
<dbReference type="GO" id="GO:0000287">
    <property type="term" value="F:magnesium ion binding"/>
    <property type="evidence" value="ECO:0007669"/>
    <property type="project" value="UniProtKB-UniRule"/>
</dbReference>
<dbReference type="PANTHER" id="PTHR11817">
    <property type="entry name" value="PYRUVATE KINASE"/>
    <property type="match status" value="1"/>
</dbReference>
<dbReference type="InterPro" id="IPR015806">
    <property type="entry name" value="Pyrv_Knase_insert_dom_sf"/>
</dbReference>
<evidence type="ECO:0000256" key="7">
    <source>
        <dbReference type="ARBA" id="ARBA00022741"/>
    </source>
</evidence>
<dbReference type="InterPro" id="IPR015793">
    <property type="entry name" value="Pyrv_Knase_brl"/>
</dbReference>
<evidence type="ECO:0000313" key="18">
    <source>
        <dbReference type="Proteomes" id="UP000031637"/>
    </source>
</evidence>
<dbReference type="SUPFAM" id="SSF51621">
    <property type="entry name" value="Phosphoenolpyruvate/pyruvate domain"/>
    <property type="match status" value="1"/>
</dbReference>
<dbReference type="Gene3D" id="3.20.20.60">
    <property type="entry name" value="Phosphoenolpyruvate-binding domains"/>
    <property type="match status" value="1"/>
</dbReference>
<dbReference type="Gene3D" id="2.40.33.10">
    <property type="entry name" value="PK beta-barrel domain-like"/>
    <property type="match status" value="1"/>
</dbReference>
<keyword evidence="10 14" id="KW-0460">Magnesium</keyword>
<keyword evidence="8 14" id="KW-0418">Kinase</keyword>
<evidence type="ECO:0000256" key="13">
    <source>
        <dbReference type="NCBIfam" id="TIGR01064"/>
    </source>
</evidence>
<keyword evidence="6" id="KW-0479">Metal-binding</keyword>
<dbReference type="PRINTS" id="PR01050">
    <property type="entry name" value="PYRUVTKNASE"/>
</dbReference>
<dbReference type="GO" id="GO:0016301">
    <property type="term" value="F:kinase activity"/>
    <property type="evidence" value="ECO:0007669"/>
    <property type="project" value="UniProtKB-KW"/>
</dbReference>
<dbReference type="HOGENOM" id="CLU_015439_0_2_4"/>
<evidence type="ECO:0000256" key="3">
    <source>
        <dbReference type="ARBA" id="ARBA00008663"/>
    </source>
</evidence>
<keyword evidence="5 14" id="KW-0808">Transferase</keyword>
<dbReference type="Proteomes" id="UP000031637">
    <property type="component" value="Chromosome"/>
</dbReference>
<keyword evidence="9" id="KW-0067">ATP-binding</keyword>
<feature type="domain" description="Pyruvate kinase C-terminal" evidence="16">
    <location>
        <begin position="358"/>
        <end position="470"/>
    </location>
</feature>
<evidence type="ECO:0000256" key="14">
    <source>
        <dbReference type="RuleBase" id="RU000504"/>
    </source>
</evidence>
<dbReference type="OrthoDB" id="9812123at2"/>
<protein>
    <recommendedName>
        <fullName evidence="4 13">Pyruvate kinase</fullName>
        <ecNumber evidence="4 13">2.7.1.40</ecNumber>
    </recommendedName>
</protein>
<evidence type="ECO:0000256" key="6">
    <source>
        <dbReference type="ARBA" id="ARBA00022723"/>
    </source>
</evidence>
<keyword evidence="7" id="KW-0547">Nucleotide-binding</keyword>
<dbReference type="InterPro" id="IPR040442">
    <property type="entry name" value="Pyrv_kinase-like_dom_sf"/>
</dbReference>
<dbReference type="NCBIfam" id="TIGR01064">
    <property type="entry name" value="pyruv_kin"/>
    <property type="match status" value="1"/>
</dbReference>
<evidence type="ECO:0000256" key="9">
    <source>
        <dbReference type="ARBA" id="ARBA00022840"/>
    </source>
</evidence>
<dbReference type="Pfam" id="PF02887">
    <property type="entry name" value="PK_C"/>
    <property type="match status" value="1"/>
</dbReference>
<dbReference type="EC" id="2.7.1.40" evidence="4 13"/>
<dbReference type="STRING" id="1223802.SUTH_00766"/>
<keyword evidence="12 17" id="KW-0670">Pyruvate</keyword>
<dbReference type="SUPFAM" id="SSF50800">
    <property type="entry name" value="PK beta-barrel domain-like"/>
    <property type="match status" value="1"/>
</dbReference>
<evidence type="ECO:0000313" key="17">
    <source>
        <dbReference type="EMBL" id="BAO28576.1"/>
    </source>
</evidence>
<comment type="catalytic activity">
    <reaction evidence="14">
        <text>pyruvate + ATP = phosphoenolpyruvate + ADP + H(+)</text>
        <dbReference type="Rhea" id="RHEA:18157"/>
        <dbReference type="ChEBI" id="CHEBI:15361"/>
        <dbReference type="ChEBI" id="CHEBI:15378"/>
        <dbReference type="ChEBI" id="CHEBI:30616"/>
        <dbReference type="ChEBI" id="CHEBI:58702"/>
        <dbReference type="ChEBI" id="CHEBI:456216"/>
        <dbReference type="EC" id="2.7.1.40"/>
    </reaction>
</comment>
<dbReference type="Gene3D" id="3.40.1380.20">
    <property type="entry name" value="Pyruvate kinase, C-terminal domain"/>
    <property type="match status" value="1"/>
</dbReference>
<dbReference type="InterPro" id="IPR001697">
    <property type="entry name" value="Pyr_Knase"/>
</dbReference>
<organism evidence="17 18">
    <name type="scientific">Sulfuritalea hydrogenivorans sk43H</name>
    <dbReference type="NCBI Taxonomy" id="1223802"/>
    <lineage>
        <taxon>Bacteria</taxon>
        <taxon>Pseudomonadati</taxon>
        <taxon>Pseudomonadota</taxon>
        <taxon>Betaproteobacteria</taxon>
        <taxon>Nitrosomonadales</taxon>
        <taxon>Sterolibacteriaceae</taxon>
        <taxon>Sulfuritalea</taxon>
    </lineage>
</organism>
<evidence type="ECO:0000256" key="10">
    <source>
        <dbReference type="ARBA" id="ARBA00022842"/>
    </source>
</evidence>
<accession>W0SC16</accession>
<evidence type="ECO:0000259" key="15">
    <source>
        <dbReference type="Pfam" id="PF00224"/>
    </source>
</evidence>
<dbReference type="PROSITE" id="PS00110">
    <property type="entry name" value="PYRUVATE_KINASE"/>
    <property type="match status" value="1"/>
</dbReference>
<sequence length="484" mass="51877">MTAQRSTKIVATLGPASSSPERLAELVAAGIDVVRLNFSHGTAEDHKKRIDILRDAAHRAGRTVGVMADLQGPKIRIGKFAAGPVAIKAGQGFILDAACPLGDATRVGLDYPELIDDVVAGDVLLLDDGRTVFDIEHIEGTEIHCRNRHDGELSNNKGINKQGGGLSAPALTPKDMADIKTAAALNVDYVAVSFPKSGADMRQARQLLRDAGSDALVIAKIERVEAVENLEDILHATDGIMVARGDLAVEVGDAAVPALQKRMIRLAREHNRFAITATQMMESMITSPVPTRAEVSDVANAVLDGTDAVMLSAETASGAYPVQAVEAMVRVCVAAEQSQTVTLDTHFLDQVFTRIDQSISMAALFTAFHLKVKAIATLTESGSTTLWMSRVNCGVPIYALTPRIRTRYRVSIYRDVYPLLTEYIATDRDELLWQAEEILIAAGAVVPGDLIVLTIGEPIGQAGGTNTMKLVKVGEHRPPKPAIR</sequence>
<keyword evidence="11 14" id="KW-0324">Glycolysis</keyword>
<evidence type="ECO:0000259" key="16">
    <source>
        <dbReference type="Pfam" id="PF02887"/>
    </source>
</evidence>
<dbReference type="GO" id="GO:0004743">
    <property type="term" value="F:pyruvate kinase activity"/>
    <property type="evidence" value="ECO:0007669"/>
    <property type="project" value="UniProtKB-UniRule"/>
</dbReference>
<dbReference type="Pfam" id="PF00224">
    <property type="entry name" value="PK"/>
    <property type="match status" value="1"/>
</dbReference>
<dbReference type="KEGG" id="shd:SUTH_00766"/>
<comment type="cofactor">
    <cofactor evidence="1">
        <name>K(+)</name>
        <dbReference type="ChEBI" id="CHEBI:29103"/>
    </cofactor>
</comment>
<dbReference type="UniPathway" id="UPA00109">
    <property type="reaction ID" value="UER00188"/>
</dbReference>
<evidence type="ECO:0000256" key="11">
    <source>
        <dbReference type="ARBA" id="ARBA00023152"/>
    </source>
</evidence>
<comment type="similarity">
    <text evidence="3 14">Belongs to the pyruvate kinase family.</text>
</comment>